<gene>
    <name evidence="3" type="ORF">ISN44_As01g008710</name>
</gene>
<sequence length="138" mass="13840">MAHVLLLLLAIHAHIQAVVSITDTSVSAIHLKPNSISRTKTCCEIDNQVWRRELRSSGGGGGGSRGSGGGGRGGGSSGRGGNSGKGGHRSSGNGNGGGSSNGGHSLGSGGDCLKHRGLTSCTLFLVFVTSLILYTLKQ</sequence>
<comment type="caution">
    <text evidence="3">The sequence shown here is derived from an EMBL/GenBank/DDBJ whole genome shotgun (WGS) entry which is preliminary data.</text>
</comment>
<accession>A0A8T2H2J3</accession>
<feature type="region of interest" description="Disordered" evidence="1">
    <location>
        <begin position="54"/>
        <end position="106"/>
    </location>
</feature>
<dbReference type="Proteomes" id="UP000694251">
    <property type="component" value="Chromosome 1"/>
</dbReference>
<proteinExistence type="predicted"/>
<feature type="compositionally biased region" description="Gly residues" evidence="1">
    <location>
        <begin position="93"/>
        <end position="106"/>
    </location>
</feature>
<evidence type="ECO:0008006" key="5">
    <source>
        <dbReference type="Google" id="ProtNLM"/>
    </source>
</evidence>
<dbReference type="AlphaFoldDB" id="A0A8T2H2J3"/>
<reference evidence="3 4" key="1">
    <citation type="submission" date="2020-12" db="EMBL/GenBank/DDBJ databases">
        <title>Concerted genomic and epigenomic changes stabilize Arabidopsis allopolyploids.</title>
        <authorList>
            <person name="Chen Z."/>
        </authorList>
    </citation>
    <scope>NUCLEOTIDE SEQUENCE [LARGE SCALE GENOMIC DNA]</scope>
    <source>
        <strain evidence="3">As9502</strain>
        <tissue evidence="3">Leaf</tissue>
    </source>
</reference>
<keyword evidence="2" id="KW-0732">Signal</keyword>
<evidence type="ECO:0000313" key="3">
    <source>
        <dbReference type="EMBL" id="KAG7653630.1"/>
    </source>
</evidence>
<organism evidence="3 4">
    <name type="scientific">Arabidopsis suecica</name>
    <name type="common">Swedish thale-cress</name>
    <name type="synonym">Cardaminopsis suecica</name>
    <dbReference type="NCBI Taxonomy" id="45249"/>
    <lineage>
        <taxon>Eukaryota</taxon>
        <taxon>Viridiplantae</taxon>
        <taxon>Streptophyta</taxon>
        <taxon>Embryophyta</taxon>
        <taxon>Tracheophyta</taxon>
        <taxon>Spermatophyta</taxon>
        <taxon>Magnoliopsida</taxon>
        <taxon>eudicotyledons</taxon>
        <taxon>Gunneridae</taxon>
        <taxon>Pentapetalae</taxon>
        <taxon>rosids</taxon>
        <taxon>malvids</taxon>
        <taxon>Brassicales</taxon>
        <taxon>Brassicaceae</taxon>
        <taxon>Camelineae</taxon>
        <taxon>Arabidopsis</taxon>
    </lineage>
</organism>
<evidence type="ECO:0000256" key="1">
    <source>
        <dbReference type="SAM" id="MobiDB-lite"/>
    </source>
</evidence>
<evidence type="ECO:0000313" key="4">
    <source>
        <dbReference type="Proteomes" id="UP000694251"/>
    </source>
</evidence>
<feature type="signal peptide" evidence="2">
    <location>
        <begin position="1"/>
        <end position="17"/>
    </location>
</feature>
<feature type="compositionally biased region" description="Gly residues" evidence="1">
    <location>
        <begin position="57"/>
        <end position="85"/>
    </location>
</feature>
<protein>
    <recommendedName>
        <fullName evidence="5">Glycine-rich protein</fullName>
    </recommendedName>
</protein>
<dbReference type="EMBL" id="JAEFBJ010000001">
    <property type="protein sequence ID" value="KAG7653630.1"/>
    <property type="molecule type" value="Genomic_DNA"/>
</dbReference>
<dbReference type="OrthoDB" id="10541650at2759"/>
<name>A0A8T2H2J3_ARASU</name>
<feature type="chain" id="PRO_5035767495" description="Glycine-rich protein" evidence="2">
    <location>
        <begin position="18"/>
        <end position="138"/>
    </location>
</feature>
<keyword evidence="4" id="KW-1185">Reference proteome</keyword>
<evidence type="ECO:0000256" key="2">
    <source>
        <dbReference type="SAM" id="SignalP"/>
    </source>
</evidence>